<proteinExistence type="predicted"/>
<evidence type="ECO:0000313" key="2">
    <source>
        <dbReference type="Proteomes" id="UP000198725"/>
    </source>
</evidence>
<dbReference type="AlphaFoldDB" id="A0A1I4AMW4"/>
<protein>
    <recommendedName>
        <fullName evidence="3">Lipoprotein</fullName>
    </recommendedName>
</protein>
<evidence type="ECO:0008006" key="3">
    <source>
        <dbReference type="Google" id="ProtNLM"/>
    </source>
</evidence>
<evidence type="ECO:0000313" key="1">
    <source>
        <dbReference type="EMBL" id="SFK57623.1"/>
    </source>
</evidence>
<reference evidence="2" key="1">
    <citation type="submission" date="2016-10" db="EMBL/GenBank/DDBJ databases">
        <authorList>
            <person name="Varghese N."/>
            <person name="Submissions S."/>
        </authorList>
    </citation>
    <scope>NUCLEOTIDE SEQUENCE [LARGE SCALE GENOMIC DNA]</scope>
    <source>
        <strain evidence="2">MO64</strain>
    </source>
</reference>
<dbReference type="EMBL" id="FOSR01000004">
    <property type="protein sequence ID" value="SFK57623.1"/>
    <property type="molecule type" value="Genomic_DNA"/>
</dbReference>
<sequence>MKVVLPLLCLCLLAACSDKPPVPQAATASQAHAASVATPWDAMKQDEQRAKDVQKIVNKQAEQQRKQIEAQSQ</sequence>
<dbReference type="PROSITE" id="PS51257">
    <property type="entry name" value="PROKAR_LIPOPROTEIN"/>
    <property type="match status" value="1"/>
</dbReference>
<name>A0A1I4AMW4_9GAMM</name>
<gene>
    <name evidence="1" type="ORF">SAMN05192579_10444</name>
</gene>
<dbReference type="Proteomes" id="UP000198725">
    <property type="component" value="Unassembled WGS sequence"/>
</dbReference>
<accession>A0A1I4AMW4</accession>
<dbReference type="RefSeq" id="WP_092702423.1">
    <property type="nucleotide sequence ID" value="NZ_FOSR01000004.1"/>
</dbReference>
<organism evidence="1 2">
    <name type="scientific">Rhodanobacter glycinis</name>
    <dbReference type="NCBI Taxonomy" id="582702"/>
    <lineage>
        <taxon>Bacteria</taxon>
        <taxon>Pseudomonadati</taxon>
        <taxon>Pseudomonadota</taxon>
        <taxon>Gammaproteobacteria</taxon>
        <taxon>Lysobacterales</taxon>
        <taxon>Rhodanobacteraceae</taxon>
        <taxon>Rhodanobacter</taxon>
    </lineage>
</organism>
<keyword evidence="2" id="KW-1185">Reference proteome</keyword>